<evidence type="ECO:0000313" key="18">
    <source>
        <dbReference type="EMBL" id="RCX31749.1"/>
    </source>
</evidence>
<evidence type="ECO:0000259" key="17">
    <source>
        <dbReference type="Pfam" id="PF02776"/>
    </source>
</evidence>
<comment type="cofactor">
    <cofactor evidence="14">
        <name>Mg(2+)</name>
        <dbReference type="ChEBI" id="CHEBI:18420"/>
    </cofactor>
    <text evidence="14">Binds 1 Mg(2+) ion per subunit.</text>
</comment>
<dbReference type="SUPFAM" id="SSF52467">
    <property type="entry name" value="DHS-like NAD/FAD-binding domain"/>
    <property type="match status" value="1"/>
</dbReference>
<dbReference type="InterPro" id="IPR045229">
    <property type="entry name" value="TPP_enz"/>
</dbReference>
<dbReference type="FunFam" id="3.40.50.1220:FF:000008">
    <property type="entry name" value="Acetolactate synthase"/>
    <property type="match status" value="1"/>
</dbReference>
<evidence type="ECO:0000259" key="16">
    <source>
        <dbReference type="Pfam" id="PF02775"/>
    </source>
</evidence>
<dbReference type="Pfam" id="PF02776">
    <property type="entry name" value="TPP_enzyme_N"/>
    <property type="match status" value="1"/>
</dbReference>
<dbReference type="PANTHER" id="PTHR18968">
    <property type="entry name" value="THIAMINE PYROPHOSPHATE ENZYMES"/>
    <property type="match status" value="1"/>
</dbReference>
<evidence type="ECO:0000256" key="4">
    <source>
        <dbReference type="ARBA" id="ARBA00013145"/>
    </source>
</evidence>
<dbReference type="Pfam" id="PF00205">
    <property type="entry name" value="TPP_enzyme_M"/>
    <property type="match status" value="1"/>
</dbReference>
<evidence type="ECO:0000259" key="15">
    <source>
        <dbReference type="Pfam" id="PF00205"/>
    </source>
</evidence>
<comment type="pathway">
    <text evidence="2 14">Amino-acid biosynthesis; L-valine biosynthesis; L-valine from pyruvate: step 1/4.</text>
</comment>
<comment type="cofactor">
    <cofactor evidence="14">
        <name>thiamine diphosphate</name>
        <dbReference type="ChEBI" id="CHEBI:58937"/>
    </cofactor>
    <text evidence="14">Binds 1 thiamine pyrophosphate per subunit.</text>
</comment>
<feature type="domain" description="Thiamine pyrophosphate enzyme N-terminal TPP-binding" evidence="17">
    <location>
        <begin position="1"/>
        <end position="115"/>
    </location>
</feature>
<comment type="pathway">
    <text evidence="1 14">Amino-acid biosynthesis; L-isoleucine biosynthesis; L-isoleucine from 2-oxobutanoate: step 1/4.</text>
</comment>
<accession>A0A369CCW9</accession>
<evidence type="ECO:0000256" key="1">
    <source>
        <dbReference type="ARBA" id="ARBA00004974"/>
    </source>
</evidence>
<keyword evidence="8 14" id="KW-0479">Metal-binding</keyword>
<keyword evidence="10 14" id="KW-0460">Magnesium</keyword>
<dbReference type="InterPro" id="IPR039368">
    <property type="entry name" value="AHAS_TPP"/>
</dbReference>
<dbReference type="InterPro" id="IPR029035">
    <property type="entry name" value="DHS-like_NAD/FAD-binding_dom"/>
</dbReference>
<evidence type="ECO:0000256" key="7">
    <source>
        <dbReference type="ARBA" id="ARBA00022679"/>
    </source>
</evidence>
<dbReference type="CDD" id="cd07035">
    <property type="entry name" value="TPP_PYR_POX_like"/>
    <property type="match status" value="1"/>
</dbReference>
<dbReference type="GO" id="GO:0009099">
    <property type="term" value="P:L-valine biosynthetic process"/>
    <property type="evidence" value="ECO:0007669"/>
    <property type="project" value="UniProtKB-UniPathway"/>
</dbReference>
<dbReference type="AlphaFoldDB" id="A0A369CCW9"/>
<dbReference type="Proteomes" id="UP000252707">
    <property type="component" value="Unassembled WGS sequence"/>
</dbReference>
<reference evidence="18 19" key="1">
    <citation type="submission" date="2018-07" db="EMBL/GenBank/DDBJ databases">
        <title>Genomic Encyclopedia of Type Strains, Phase IV (KMG-IV): sequencing the most valuable type-strain genomes for metagenomic binning, comparative biology and taxonomic classification.</title>
        <authorList>
            <person name="Goeker M."/>
        </authorList>
    </citation>
    <scope>NUCLEOTIDE SEQUENCE [LARGE SCALE GENOMIC DNA]</scope>
    <source>
        <strain evidence="18 19">DSM 26407</strain>
    </source>
</reference>
<dbReference type="NCBIfam" id="TIGR00118">
    <property type="entry name" value="acolac_lg"/>
    <property type="match status" value="1"/>
</dbReference>
<dbReference type="NCBIfam" id="NF006524">
    <property type="entry name" value="PRK08978.1"/>
    <property type="match status" value="1"/>
</dbReference>
<dbReference type="SUPFAM" id="SSF52518">
    <property type="entry name" value="Thiamin diphosphate-binding fold (THDP-binding)"/>
    <property type="match status" value="2"/>
</dbReference>
<dbReference type="PROSITE" id="PS00187">
    <property type="entry name" value="TPP_ENZYMES"/>
    <property type="match status" value="1"/>
</dbReference>
<dbReference type="UniPathway" id="UPA00049">
    <property type="reaction ID" value="UER00059"/>
</dbReference>
<dbReference type="InterPro" id="IPR012846">
    <property type="entry name" value="Acetolactate_synth_lsu"/>
</dbReference>
<dbReference type="FunFam" id="3.40.50.970:FF:000007">
    <property type="entry name" value="Acetolactate synthase"/>
    <property type="match status" value="1"/>
</dbReference>
<keyword evidence="12 14" id="KW-0100">Branched-chain amino acid biosynthesis</keyword>
<keyword evidence="19" id="KW-1185">Reference proteome</keyword>
<comment type="similarity">
    <text evidence="3 14">Belongs to the TPP enzyme family.</text>
</comment>
<evidence type="ECO:0000256" key="11">
    <source>
        <dbReference type="ARBA" id="ARBA00023052"/>
    </source>
</evidence>
<dbReference type="EMBL" id="QPJY01000002">
    <property type="protein sequence ID" value="RCX31749.1"/>
    <property type="molecule type" value="Genomic_DNA"/>
</dbReference>
<evidence type="ECO:0000256" key="12">
    <source>
        <dbReference type="ARBA" id="ARBA00023304"/>
    </source>
</evidence>
<dbReference type="GO" id="GO:0030976">
    <property type="term" value="F:thiamine pyrophosphate binding"/>
    <property type="evidence" value="ECO:0007669"/>
    <property type="project" value="UniProtKB-UniRule"/>
</dbReference>
<dbReference type="InterPro" id="IPR029061">
    <property type="entry name" value="THDP-binding"/>
</dbReference>
<feature type="domain" description="Thiamine pyrophosphate enzyme central" evidence="15">
    <location>
        <begin position="188"/>
        <end position="322"/>
    </location>
</feature>
<dbReference type="Gene3D" id="3.40.50.970">
    <property type="match status" value="2"/>
</dbReference>
<evidence type="ECO:0000256" key="5">
    <source>
        <dbReference type="ARBA" id="ARBA00022605"/>
    </source>
</evidence>
<evidence type="ECO:0000256" key="10">
    <source>
        <dbReference type="ARBA" id="ARBA00022842"/>
    </source>
</evidence>
<dbReference type="FunFam" id="3.40.50.970:FF:000016">
    <property type="entry name" value="Acetolactate synthase"/>
    <property type="match status" value="1"/>
</dbReference>
<dbReference type="InterPro" id="IPR000399">
    <property type="entry name" value="TPP-bd_CS"/>
</dbReference>
<evidence type="ECO:0000256" key="13">
    <source>
        <dbReference type="ARBA" id="ARBA00048670"/>
    </source>
</evidence>
<evidence type="ECO:0000256" key="6">
    <source>
        <dbReference type="ARBA" id="ARBA00022630"/>
    </source>
</evidence>
<keyword evidence="5 14" id="KW-0028">Amino-acid biosynthesis</keyword>
<keyword evidence="6" id="KW-0285">Flavoprotein</keyword>
<dbReference type="Pfam" id="PF02775">
    <property type="entry name" value="TPP_enzyme_C"/>
    <property type="match status" value="1"/>
</dbReference>
<dbReference type="GO" id="GO:0000287">
    <property type="term" value="F:magnesium ion binding"/>
    <property type="evidence" value="ECO:0007669"/>
    <property type="project" value="UniProtKB-UniRule"/>
</dbReference>
<dbReference type="OrthoDB" id="9785953at2"/>
<dbReference type="InterPro" id="IPR012001">
    <property type="entry name" value="Thiamin_PyroP_enz_TPP-bd_dom"/>
</dbReference>
<gene>
    <name evidence="18" type="ORF">DFQ59_10296</name>
</gene>
<comment type="caution">
    <text evidence="18">The sequence shown here is derived from an EMBL/GenBank/DDBJ whole genome shotgun (WGS) entry which is preliminary data.</text>
</comment>
<dbReference type="EC" id="2.2.1.6" evidence="4 14"/>
<evidence type="ECO:0000256" key="2">
    <source>
        <dbReference type="ARBA" id="ARBA00005025"/>
    </source>
</evidence>
<dbReference type="InterPro" id="IPR012000">
    <property type="entry name" value="Thiamin_PyroP_enz_cen_dom"/>
</dbReference>
<dbReference type="RefSeq" id="WP_114278601.1">
    <property type="nucleotide sequence ID" value="NZ_QPJY01000002.1"/>
</dbReference>
<keyword evidence="11 14" id="KW-0786">Thiamine pyrophosphate</keyword>
<evidence type="ECO:0000256" key="3">
    <source>
        <dbReference type="ARBA" id="ARBA00007812"/>
    </source>
</evidence>
<evidence type="ECO:0000313" key="19">
    <source>
        <dbReference type="Proteomes" id="UP000252707"/>
    </source>
</evidence>
<evidence type="ECO:0000256" key="14">
    <source>
        <dbReference type="RuleBase" id="RU003591"/>
    </source>
</evidence>
<dbReference type="GO" id="GO:0009097">
    <property type="term" value="P:isoleucine biosynthetic process"/>
    <property type="evidence" value="ECO:0007669"/>
    <property type="project" value="UniProtKB-UniPathway"/>
</dbReference>
<dbReference type="PANTHER" id="PTHR18968:SF142">
    <property type="entry name" value="ACETOLACTATE SYNTHASE"/>
    <property type="match status" value="1"/>
</dbReference>
<dbReference type="Gene3D" id="3.40.50.1220">
    <property type="entry name" value="TPP-binding domain"/>
    <property type="match status" value="1"/>
</dbReference>
<evidence type="ECO:0000256" key="9">
    <source>
        <dbReference type="ARBA" id="ARBA00022827"/>
    </source>
</evidence>
<dbReference type="CDD" id="cd02015">
    <property type="entry name" value="TPP_AHAS"/>
    <property type="match status" value="1"/>
</dbReference>
<dbReference type="GO" id="GO:0003984">
    <property type="term" value="F:acetolactate synthase activity"/>
    <property type="evidence" value="ECO:0007669"/>
    <property type="project" value="UniProtKB-EC"/>
</dbReference>
<name>A0A369CCW9_9GAMM</name>
<keyword evidence="9" id="KW-0274">FAD</keyword>
<dbReference type="GO" id="GO:0005948">
    <property type="term" value="C:acetolactate synthase complex"/>
    <property type="evidence" value="ECO:0007669"/>
    <property type="project" value="TreeGrafter"/>
</dbReference>
<dbReference type="InterPro" id="IPR011766">
    <property type="entry name" value="TPP_enzyme_TPP-bd"/>
</dbReference>
<dbReference type="UniPathway" id="UPA00047">
    <property type="reaction ID" value="UER00055"/>
</dbReference>
<dbReference type="GO" id="GO:0050660">
    <property type="term" value="F:flavin adenine dinucleotide binding"/>
    <property type="evidence" value="ECO:0007669"/>
    <property type="project" value="InterPro"/>
</dbReference>
<protein>
    <recommendedName>
        <fullName evidence="4 14">Acetolactate synthase</fullName>
        <ecNumber evidence="4 14">2.2.1.6</ecNumber>
    </recommendedName>
</protein>
<comment type="catalytic activity">
    <reaction evidence="13 14">
        <text>2 pyruvate + H(+) = (2S)-2-acetolactate + CO2</text>
        <dbReference type="Rhea" id="RHEA:25249"/>
        <dbReference type="ChEBI" id="CHEBI:15361"/>
        <dbReference type="ChEBI" id="CHEBI:15378"/>
        <dbReference type="ChEBI" id="CHEBI:16526"/>
        <dbReference type="ChEBI" id="CHEBI:58476"/>
        <dbReference type="EC" id="2.2.1.6"/>
    </reaction>
</comment>
<keyword evidence="7 14" id="KW-0808">Transferase</keyword>
<evidence type="ECO:0000256" key="8">
    <source>
        <dbReference type="ARBA" id="ARBA00022723"/>
    </source>
</evidence>
<proteinExistence type="inferred from homology"/>
<organism evidence="18 19">
    <name type="scientific">Thioalbus denitrificans</name>
    <dbReference type="NCBI Taxonomy" id="547122"/>
    <lineage>
        <taxon>Bacteria</taxon>
        <taxon>Pseudomonadati</taxon>
        <taxon>Pseudomonadota</taxon>
        <taxon>Gammaproteobacteria</taxon>
        <taxon>Chromatiales</taxon>
        <taxon>Ectothiorhodospiraceae</taxon>
        <taxon>Thioalbus</taxon>
    </lineage>
</organism>
<feature type="domain" description="Thiamine pyrophosphate enzyme TPP-binding" evidence="16">
    <location>
        <begin position="376"/>
        <end position="524"/>
    </location>
</feature>
<sequence>MNGAEHIARALEARGIDTIFGYPGGMIMPLYDALIDSPIRHILCRHEQGAAFAAGGYARASGRPGVCLATSGPGATNLITGIADAHLDSVPLVAITGQVPTALIGTDAFQETDVLGLSLPVTKHSILVRRPGELPAAIGEAFRVATSGRPGPVLVDVPKDILLAEVDAEPWPDAGPAAGVTIAPEAVAAARALLRSSHRPVIYAGGGVTLAGAEAAFRRFVEATGIPTVLTLKGLGNLPDGHPCNLGMLGMHGSVAANRVVQECDLLVVVGARFDDRVTGRLDRFAPHARVVHLDGDAAQVGKLRAADCALVGAIGPALEALAAPLDIEGWRRHCRALHGMEGFAARAGAGPGIDPAAFLRRLAAAVERRAVISCDVGQHQMWVAQYYPFDHPRQLLTSGGLGAMGFGLPSAIGAQLARPDVPVVNVSGDGSFLMNVQELATLKRYGLPVKVVVFDNQRLGMVRQQQELCYDGRYTEVDLSDNPDFTAVAAAFGLPARRVSEAAAVEEAIDWCLRTPGPCLLHVPVAAEANVWPMVKPGHANEEMIRGTVA</sequence>